<evidence type="ECO:0008006" key="4">
    <source>
        <dbReference type="Google" id="ProtNLM"/>
    </source>
</evidence>
<dbReference type="Gene3D" id="3.40.30.10">
    <property type="entry name" value="Glutaredoxin"/>
    <property type="match status" value="1"/>
</dbReference>
<dbReference type="RefSeq" id="WP_181738287.1">
    <property type="nucleotide sequence ID" value="NZ_JACEMT010000041.1"/>
</dbReference>
<feature type="signal peptide" evidence="1">
    <location>
        <begin position="1"/>
        <end position="18"/>
    </location>
</feature>
<name>A0A7W1WXB3_9GAMM</name>
<organism evidence="2 3">
    <name type="scientific">Marinobacterium marinum</name>
    <dbReference type="NCBI Taxonomy" id="2756129"/>
    <lineage>
        <taxon>Bacteria</taxon>
        <taxon>Pseudomonadati</taxon>
        <taxon>Pseudomonadota</taxon>
        <taxon>Gammaproteobacteria</taxon>
        <taxon>Oceanospirillales</taxon>
        <taxon>Oceanospirillaceae</taxon>
        <taxon>Marinobacterium</taxon>
    </lineage>
</organism>
<evidence type="ECO:0000313" key="3">
    <source>
        <dbReference type="Proteomes" id="UP000538931"/>
    </source>
</evidence>
<reference evidence="2 3" key="1">
    <citation type="submission" date="2020-07" db="EMBL/GenBank/DDBJ databases">
        <title>Bacterium isolated from marien macroalgae.</title>
        <authorList>
            <person name="Zhu K."/>
            <person name="Lu D."/>
            <person name="Du Z."/>
        </authorList>
    </citation>
    <scope>NUCLEOTIDE SEQUENCE [LARGE SCALE GENOMIC DNA]</scope>
    <source>
        <strain evidence="2 3">3-1745</strain>
    </source>
</reference>
<gene>
    <name evidence="2" type="ORF">H1S06_06160</name>
</gene>
<evidence type="ECO:0000256" key="1">
    <source>
        <dbReference type="SAM" id="SignalP"/>
    </source>
</evidence>
<dbReference type="EMBL" id="JACEMT010000041">
    <property type="protein sequence ID" value="MBA4501948.1"/>
    <property type="molecule type" value="Genomic_DNA"/>
</dbReference>
<sequence length="150" mass="16726">MKLFFALLLILPALPAKAAETLPYFTGFEPLRAQTPAPQILVLLFSQPECVYCDLVRGDFLLPIHRKQQSELIVRELKVPGAGMIKTGDHQPETPSTFAQRYGIKFFPSVLMLGLDGMALGEPLVGISSRDFYGYYLDQAIEQALMHTQP</sequence>
<protein>
    <recommendedName>
        <fullName evidence="4">Thioredoxin-like fold domain-containing protein</fullName>
    </recommendedName>
</protein>
<evidence type="ECO:0000313" key="2">
    <source>
        <dbReference type="EMBL" id="MBA4501948.1"/>
    </source>
</evidence>
<accession>A0A7W1WXB3</accession>
<dbReference type="AlphaFoldDB" id="A0A7W1WXB3"/>
<proteinExistence type="predicted"/>
<dbReference type="Proteomes" id="UP000538931">
    <property type="component" value="Unassembled WGS sequence"/>
</dbReference>
<comment type="caution">
    <text evidence="2">The sequence shown here is derived from an EMBL/GenBank/DDBJ whole genome shotgun (WGS) entry which is preliminary data.</text>
</comment>
<keyword evidence="1" id="KW-0732">Signal</keyword>
<feature type="chain" id="PRO_5031210196" description="Thioredoxin-like fold domain-containing protein" evidence="1">
    <location>
        <begin position="19"/>
        <end position="150"/>
    </location>
</feature>
<keyword evidence="3" id="KW-1185">Reference proteome</keyword>